<proteinExistence type="inferred from homology"/>
<dbReference type="EMBL" id="JANCYU010000036">
    <property type="protein sequence ID" value="KAK4526018.1"/>
    <property type="molecule type" value="Genomic_DNA"/>
</dbReference>
<keyword evidence="3" id="KW-0813">Transport</keyword>
<dbReference type="Pfam" id="PF07200">
    <property type="entry name" value="Mod_r"/>
    <property type="match status" value="1"/>
</dbReference>
<feature type="domain" description="VPS37 C-terminal" evidence="8">
    <location>
        <begin position="110"/>
        <end position="254"/>
    </location>
</feature>
<evidence type="ECO:0000256" key="3">
    <source>
        <dbReference type="ARBA" id="ARBA00022448"/>
    </source>
</evidence>
<gene>
    <name evidence="9" type="ORF">GAYE_SCF19G3927</name>
</gene>
<dbReference type="InterPro" id="IPR009851">
    <property type="entry name" value="Mod_r"/>
</dbReference>
<feature type="coiled-coil region" evidence="6">
    <location>
        <begin position="172"/>
        <end position="199"/>
    </location>
</feature>
<keyword evidence="6" id="KW-0175">Coiled coil</keyword>
<dbReference type="GO" id="GO:0000813">
    <property type="term" value="C:ESCRT I complex"/>
    <property type="evidence" value="ECO:0007669"/>
    <property type="project" value="UniProtKB-ARBA"/>
</dbReference>
<comment type="caution">
    <text evidence="9">The sequence shown here is derived from an EMBL/GenBank/DDBJ whole genome shotgun (WGS) entry which is preliminary data.</text>
</comment>
<dbReference type="GO" id="GO:0015031">
    <property type="term" value="P:protein transport"/>
    <property type="evidence" value="ECO:0007669"/>
    <property type="project" value="UniProtKB-KW"/>
</dbReference>
<protein>
    <recommendedName>
        <fullName evidence="8">VPS37 C-terminal domain-containing protein</fullName>
    </recommendedName>
</protein>
<evidence type="ECO:0000313" key="10">
    <source>
        <dbReference type="Proteomes" id="UP001300502"/>
    </source>
</evidence>
<evidence type="ECO:0000313" key="9">
    <source>
        <dbReference type="EMBL" id="KAK4526018.1"/>
    </source>
</evidence>
<comment type="subcellular location">
    <subcellularLocation>
        <location evidence="1">Endosome</location>
    </subcellularLocation>
</comment>
<sequence>MNGRALFPETARQYKNSEAHSTVSLSDRSTSNTPVASGDSNSKLLSNASLERQEEDRVPPLIDFSDLVLENSVAESEEPSCPVSPPQKSLTVEEALNFPPMPTSFSDLHLKSVLELTNMLESDESIEDYLATQPLYRHICSTRDNLVEETRYLEWKNTQALEKRDNFQMPKLKEAKKKLKKINEQLALAQKEKSELLSKVKPENLTKIFIPAVEEKLRRSEAIRLAFLRQEISLNECLSEYIAERKAYYVRRAKTNFITALAKSV</sequence>
<evidence type="ECO:0000256" key="6">
    <source>
        <dbReference type="SAM" id="Coils"/>
    </source>
</evidence>
<evidence type="ECO:0000256" key="2">
    <source>
        <dbReference type="ARBA" id="ARBA00007617"/>
    </source>
</evidence>
<evidence type="ECO:0000256" key="1">
    <source>
        <dbReference type="ARBA" id="ARBA00004177"/>
    </source>
</evidence>
<keyword evidence="10" id="KW-1185">Reference proteome</keyword>
<organism evidence="9 10">
    <name type="scientific">Galdieria yellowstonensis</name>
    <dbReference type="NCBI Taxonomy" id="3028027"/>
    <lineage>
        <taxon>Eukaryota</taxon>
        <taxon>Rhodophyta</taxon>
        <taxon>Bangiophyceae</taxon>
        <taxon>Galdieriales</taxon>
        <taxon>Galdieriaceae</taxon>
        <taxon>Galdieria</taxon>
    </lineage>
</organism>
<feature type="region of interest" description="Disordered" evidence="7">
    <location>
        <begin position="1"/>
        <end position="57"/>
    </location>
</feature>
<keyword evidence="5" id="KW-0653">Protein transport</keyword>
<keyword evidence="4" id="KW-0967">Endosome</keyword>
<dbReference type="AlphaFoldDB" id="A0AAV9IFI3"/>
<accession>A0AAV9IFI3</accession>
<dbReference type="Proteomes" id="UP001300502">
    <property type="component" value="Unassembled WGS sequence"/>
</dbReference>
<reference evidence="9 10" key="1">
    <citation type="submission" date="2022-07" db="EMBL/GenBank/DDBJ databases">
        <title>Genome-wide signatures of adaptation to extreme environments.</title>
        <authorList>
            <person name="Cho C.H."/>
            <person name="Yoon H.S."/>
        </authorList>
    </citation>
    <scope>NUCLEOTIDE SEQUENCE [LARGE SCALE GENOMIC DNA]</scope>
    <source>
        <strain evidence="9 10">108.79 E11</strain>
    </source>
</reference>
<evidence type="ECO:0000256" key="4">
    <source>
        <dbReference type="ARBA" id="ARBA00022753"/>
    </source>
</evidence>
<name>A0AAV9IFI3_9RHOD</name>
<feature type="compositionally biased region" description="Polar residues" evidence="7">
    <location>
        <begin position="13"/>
        <end position="50"/>
    </location>
</feature>
<comment type="similarity">
    <text evidence="2">Belongs to the VPS37 family.</text>
</comment>
<evidence type="ECO:0000259" key="8">
    <source>
        <dbReference type="Pfam" id="PF07200"/>
    </source>
</evidence>
<evidence type="ECO:0000256" key="7">
    <source>
        <dbReference type="SAM" id="MobiDB-lite"/>
    </source>
</evidence>
<evidence type="ECO:0000256" key="5">
    <source>
        <dbReference type="ARBA" id="ARBA00022927"/>
    </source>
</evidence>